<comment type="caution">
    <text evidence="1">The sequence shown here is derived from an EMBL/GenBank/DDBJ whole genome shotgun (WGS) entry which is preliminary data.</text>
</comment>
<dbReference type="AlphaFoldDB" id="A0ABD5X9G6"/>
<dbReference type="EMBL" id="JBHSZQ010000020">
    <property type="protein sequence ID" value="MFC7126214.1"/>
    <property type="molecule type" value="Genomic_DNA"/>
</dbReference>
<accession>A0ABD5X9G6</accession>
<name>A0ABD5X9G6_9EURY</name>
<dbReference type="Proteomes" id="UP001596414">
    <property type="component" value="Unassembled WGS sequence"/>
</dbReference>
<evidence type="ECO:0000313" key="2">
    <source>
        <dbReference type="Proteomes" id="UP001596414"/>
    </source>
</evidence>
<dbReference type="InterPro" id="IPR011990">
    <property type="entry name" value="TPR-like_helical_dom_sf"/>
</dbReference>
<evidence type="ECO:0000313" key="1">
    <source>
        <dbReference type="EMBL" id="MFC7126214.1"/>
    </source>
</evidence>
<dbReference type="SUPFAM" id="SSF48452">
    <property type="entry name" value="TPR-like"/>
    <property type="match status" value="1"/>
</dbReference>
<dbReference type="RefSeq" id="WP_267635770.1">
    <property type="nucleotide sequence ID" value="NZ_JAODIY010000001.1"/>
</dbReference>
<protein>
    <submittedName>
        <fullName evidence="1">Tetratricopeptide repeat protein</fullName>
    </submittedName>
</protein>
<gene>
    <name evidence="1" type="ORF">ACFQJ7_09220</name>
</gene>
<proteinExistence type="predicted"/>
<dbReference type="Gene3D" id="1.25.40.10">
    <property type="entry name" value="Tetratricopeptide repeat domain"/>
    <property type="match status" value="1"/>
</dbReference>
<organism evidence="1 2">
    <name type="scientific">Halovenus rubra</name>
    <dbReference type="NCBI Taxonomy" id="869890"/>
    <lineage>
        <taxon>Archaea</taxon>
        <taxon>Methanobacteriati</taxon>
        <taxon>Methanobacteriota</taxon>
        <taxon>Stenosarchaea group</taxon>
        <taxon>Halobacteria</taxon>
        <taxon>Halobacteriales</taxon>
        <taxon>Haloarculaceae</taxon>
        <taxon>Halovenus</taxon>
    </lineage>
</organism>
<reference evidence="1 2" key="1">
    <citation type="journal article" date="2014" name="Int. J. Syst. Evol. Microbiol.">
        <title>Complete genome sequence of Corynebacterium casei LMG S-19264T (=DSM 44701T), isolated from a smear-ripened cheese.</title>
        <authorList>
            <consortium name="US DOE Joint Genome Institute (JGI-PGF)"/>
            <person name="Walter F."/>
            <person name="Albersmeier A."/>
            <person name="Kalinowski J."/>
            <person name="Ruckert C."/>
        </authorList>
    </citation>
    <scope>NUCLEOTIDE SEQUENCE [LARGE SCALE GENOMIC DNA]</scope>
    <source>
        <strain evidence="1 2">CGMCC 4.7215</strain>
    </source>
</reference>
<sequence length="203" mass="23664">MLDNIREFLGTGSQEVPDYLEVLGLSEWYLGLSESETEMLYQYSESMGMGNLLEGPVKSTTQAAQGYLQTVGSKAISDKNYRFAEKVLLKAIETEDSNPTDRHFVYNELIDLFYKQRDERDDAIEKCIKYCKRDIDTIDEFLNDFLEEYGGEPPRIPAFKRLAIIYEKRGEYRDALEICDIALQYEQEGFEKRKERLNERIEG</sequence>